<dbReference type="EMBL" id="JBHLUH010000009">
    <property type="protein sequence ID" value="MFC0527692.1"/>
    <property type="molecule type" value="Genomic_DNA"/>
</dbReference>
<name>A0ABV6LZ23_9ACTN</name>
<feature type="chain" id="PRO_5046594559" evidence="2">
    <location>
        <begin position="21"/>
        <end position="534"/>
    </location>
</feature>
<dbReference type="PROSITE" id="PS51257">
    <property type="entry name" value="PROKAR_LIPOPROTEIN"/>
    <property type="match status" value="1"/>
</dbReference>
<dbReference type="SUPFAM" id="SSF53850">
    <property type="entry name" value="Periplasmic binding protein-like II"/>
    <property type="match status" value="1"/>
</dbReference>
<dbReference type="InterPro" id="IPR000914">
    <property type="entry name" value="SBP_5_dom"/>
</dbReference>
<keyword evidence="1 2" id="KW-0732">Signal</keyword>
<dbReference type="Gene3D" id="3.10.105.10">
    <property type="entry name" value="Dipeptide-binding Protein, Domain 3"/>
    <property type="match status" value="1"/>
</dbReference>
<dbReference type="CDD" id="cd00995">
    <property type="entry name" value="PBP2_NikA_DppA_OppA_like"/>
    <property type="match status" value="1"/>
</dbReference>
<evidence type="ECO:0000256" key="2">
    <source>
        <dbReference type="SAM" id="SignalP"/>
    </source>
</evidence>
<dbReference type="RefSeq" id="WP_377248083.1">
    <property type="nucleotide sequence ID" value="NZ_JBHLUH010000009.1"/>
</dbReference>
<proteinExistence type="predicted"/>
<dbReference type="PANTHER" id="PTHR30290">
    <property type="entry name" value="PERIPLASMIC BINDING COMPONENT OF ABC TRANSPORTER"/>
    <property type="match status" value="1"/>
</dbReference>
<gene>
    <name evidence="4" type="ORF">ACFFIA_08470</name>
</gene>
<sequence length="534" mass="56086">MSVLRTKTLAAFVLTGTLLAACGGGGTETTANPSNPTENDATCTADRVGGSVTMGVLSEAKGLDPTVTGGTGRTGDTELAAIYDTLMRYDQKSGKVVPQVAESLSTADNLNWVLKLRPNVKYSNGETLTAADVKANIERTKTGTNATPRSLAATVASADPVDDLTLNIKLTSPFGGFPAVLAGGTGMIVNPRVVASMSPDELNKMPTGAGVGPFVPEKYAPGEEIVLKARTDYWGGPVCIEQLRFVFISGAAATYEALQQDEIQLGFLREPMVIGQAKEAGYTGYSQVQNAGEALALNSGVQGSNPPTTDPRVRLAIQLALDTTLIDQRANSGKGLPTPDLIHANSPLALGEKGVAHDPAKAAALVAEVKAEKGWDGSVDFACDGSPVRQETALVVQAQLTQAGFKVNFTGNLQLSDLVTRVLTTSNYNISCWGLNVNDENPWVGLDQFRSDSQSNYLGYKNPAVDQAIADLKAATDVEGQKKALGAIQTAWQTDPGVAVLAGIENFIAYSKQLRGMKSSASNVLLFDKAFLEK</sequence>
<evidence type="ECO:0000256" key="1">
    <source>
        <dbReference type="ARBA" id="ARBA00022729"/>
    </source>
</evidence>
<evidence type="ECO:0000313" key="4">
    <source>
        <dbReference type="EMBL" id="MFC0527692.1"/>
    </source>
</evidence>
<protein>
    <submittedName>
        <fullName evidence="4">ABC transporter substrate-binding protein</fullName>
    </submittedName>
</protein>
<dbReference type="InterPro" id="IPR030678">
    <property type="entry name" value="Peptide/Ni-bd"/>
</dbReference>
<feature type="signal peptide" evidence="2">
    <location>
        <begin position="1"/>
        <end position="20"/>
    </location>
</feature>
<reference evidence="4 5" key="1">
    <citation type="submission" date="2024-09" db="EMBL/GenBank/DDBJ databases">
        <authorList>
            <person name="Sun Q."/>
            <person name="Mori K."/>
        </authorList>
    </citation>
    <scope>NUCLEOTIDE SEQUENCE [LARGE SCALE GENOMIC DNA]</scope>
    <source>
        <strain evidence="4 5">TBRC 3947</strain>
    </source>
</reference>
<dbReference type="Proteomes" id="UP001589867">
    <property type="component" value="Unassembled WGS sequence"/>
</dbReference>
<dbReference type="PANTHER" id="PTHR30290:SF38">
    <property type="entry name" value="D,D-DIPEPTIDE-BINDING PERIPLASMIC PROTEIN DDPA-RELATED"/>
    <property type="match status" value="1"/>
</dbReference>
<accession>A0ABV6LZ23</accession>
<feature type="domain" description="Solute-binding protein family 5" evidence="3">
    <location>
        <begin position="95"/>
        <end position="456"/>
    </location>
</feature>
<dbReference type="Gene3D" id="3.40.190.10">
    <property type="entry name" value="Periplasmic binding protein-like II"/>
    <property type="match status" value="1"/>
</dbReference>
<evidence type="ECO:0000313" key="5">
    <source>
        <dbReference type="Proteomes" id="UP001589867"/>
    </source>
</evidence>
<keyword evidence="5" id="KW-1185">Reference proteome</keyword>
<dbReference type="InterPro" id="IPR039424">
    <property type="entry name" value="SBP_5"/>
</dbReference>
<dbReference type="PIRSF" id="PIRSF002741">
    <property type="entry name" value="MppA"/>
    <property type="match status" value="1"/>
</dbReference>
<dbReference type="Pfam" id="PF00496">
    <property type="entry name" value="SBP_bac_5"/>
    <property type="match status" value="1"/>
</dbReference>
<evidence type="ECO:0000259" key="3">
    <source>
        <dbReference type="Pfam" id="PF00496"/>
    </source>
</evidence>
<organism evidence="4 5">
    <name type="scientific">Phytohabitans kaempferiae</name>
    <dbReference type="NCBI Taxonomy" id="1620943"/>
    <lineage>
        <taxon>Bacteria</taxon>
        <taxon>Bacillati</taxon>
        <taxon>Actinomycetota</taxon>
        <taxon>Actinomycetes</taxon>
        <taxon>Micromonosporales</taxon>
        <taxon>Micromonosporaceae</taxon>
    </lineage>
</organism>
<comment type="caution">
    <text evidence="4">The sequence shown here is derived from an EMBL/GenBank/DDBJ whole genome shotgun (WGS) entry which is preliminary data.</text>
</comment>